<proteinExistence type="predicted"/>
<protein>
    <submittedName>
        <fullName evidence="1">Uncharacterized protein</fullName>
    </submittedName>
</protein>
<evidence type="ECO:0000313" key="2">
    <source>
        <dbReference type="Proteomes" id="UP000183530"/>
    </source>
</evidence>
<reference evidence="1 2" key="1">
    <citation type="submission" date="2016-11" db="EMBL/GenBank/DDBJ databases">
        <title>Genome sequencing of Zhihengliuella aestuarii B18 antagonistic to Plasmodiophora brassicae.</title>
        <authorList>
            <person name="Luo Y."/>
        </authorList>
    </citation>
    <scope>NUCLEOTIDE SEQUENCE [LARGE SCALE GENOMIC DNA]</scope>
    <source>
        <strain evidence="1 2">B18</strain>
    </source>
</reference>
<dbReference type="STRING" id="556325.BHE16_08615"/>
<sequence length="232" mass="26382">MPRVRTTPEDLAERIARESEFPTLEQVNSHGFNFYPGHWLSKWDDTRMPAVPSILSEEGRDDRGRKHLTRHDLFQLGTAVKTEEDAVNFYVAVCSWGCGTKARDIYRRVRTLPEPEFGRKLLAGILLAGDPSVSSAVAYESFYSNAKNRILGLGPAFFTKVLYFASNPGDDRQLRHLILDRKVAATTNWPPRSRWTPAEYSDYITLVNETVEKVPSIERADCVEKYLFAPKA</sequence>
<gene>
    <name evidence="1" type="ORF">BHE16_08615</name>
</gene>
<dbReference type="RefSeq" id="WP_071894520.1">
    <property type="nucleotide sequence ID" value="NZ_CP018135.1"/>
</dbReference>
<dbReference type="Proteomes" id="UP000183530">
    <property type="component" value="Chromosome"/>
</dbReference>
<dbReference type="InterPro" id="IPR048868">
    <property type="entry name" value="OGG-like_put"/>
</dbReference>
<dbReference type="AlphaFoldDB" id="A0A1L2ZPJ6"/>
<evidence type="ECO:0000313" key="1">
    <source>
        <dbReference type="EMBL" id="APF41049.1"/>
    </source>
</evidence>
<name>A0A1L2ZPJ6_9MICC</name>
<dbReference type="Pfam" id="PF21790">
    <property type="entry name" value="OGG"/>
    <property type="match status" value="1"/>
</dbReference>
<dbReference type="KEGG" id="nae:BHE16_08615"/>
<keyword evidence="2" id="KW-1185">Reference proteome</keyword>
<dbReference type="EMBL" id="CP018135">
    <property type="protein sequence ID" value="APF41049.1"/>
    <property type="molecule type" value="Genomic_DNA"/>
</dbReference>
<organism evidence="1 2">
    <name type="scientific">Neomicrococcus aestuarii</name>
    <dbReference type="NCBI Taxonomy" id="556325"/>
    <lineage>
        <taxon>Bacteria</taxon>
        <taxon>Bacillati</taxon>
        <taxon>Actinomycetota</taxon>
        <taxon>Actinomycetes</taxon>
        <taxon>Micrococcales</taxon>
        <taxon>Micrococcaceae</taxon>
        <taxon>Neomicrococcus</taxon>
    </lineage>
</organism>
<accession>A0A1L2ZPJ6</accession>